<comment type="caution">
    <text evidence="5">The sequence shown here is derived from an EMBL/GenBank/DDBJ whole genome shotgun (WGS) entry which is preliminary data.</text>
</comment>
<evidence type="ECO:0000256" key="2">
    <source>
        <dbReference type="ARBA" id="ARBA00023027"/>
    </source>
</evidence>
<comment type="caution">
    <text evidence="3">Lacks conserved residue(s) required for the propagation of feature annotation.</text>
</comment>
<evidence type="ECO:0000313" key="5">
    <source>
        <dbReference type="EMBL" id="MCD1294309.1"/>
    </source>
</evidence>
<reference evidence="5 6" key="1">
    <citation type="submission" date="2017-11" db="EMBL/GenBank/DDBJ databases">
        <title>Isolation and Characterization of Family Methanocellaceae Species from Potential Methane Hydrate Area Offshore Southwestern Taiwan.</title>
        <authorList>
            <person name="Zhang W.-L."/>
            <person name="Chen W.-C."/>
            <person name="Lai M.-C."/>
            <person name="Chen S.-C."/>
        </authorList>
    </citation>
    <scope>NUCLEOTIDE SEQUENCE [LARGE SCALE GENOMIC DNA]</scope>
    <source>
        <strain evidence="5 6">CWC-04</strain>
    </source>
</reference>
<sequence length="325" mass="35550">MARLLSMEDVKRTITMDDVLPAVEEVFKEYALGKTYMPSKIYLDIPGYGDFRAMPSYVPSINTAGLKWVNVHPENPRKGIPTVMGTIMLSKPETGEILSIMDGTYVTDMRTGAAGGVAAKYLARKDTSVIGLVGSGEQAWTQMLAYKCVFGDRIKLVKVYSRTLSHAEKFAKRVQDKMGYNAKAFEKCEDAVDADLVATVTPARSPVVMSGWIKPGTHINAIGADAPGKQELETELTLRSRIFVDSYDQTSHSGEINIPWGQGLLNEKMLAGSIGEVIAGIKPGRTDDEEITIFDSTGLAIQDMATAHIVYEKSMKGNMGTEFNF</sequence>
<dbReference type="FunFam" id="3.30.1780.10:FF:000002">
    <property type="entry name" value="Ornithine cyclodeaminase"/>
    <property type="match status" value="1"/>
</dbReference>
<dbReference type="GO" id="GO:0005737">
    <property type="term" value="C:cytoplasm"/>
    <property type="evidence" value="ECO:0007669"/>
    <property type="project" value="TreeGrafter"/>
</dbReference>
<dbReference type="EMBL" id="PGCK01000003">
    <property type="protein sequence ID" value="MCD1294309.1"/>
    <property type="molecule type" value="Genomic_DNA"/>
</dbReference>
<dbReference type="Gene3D" id="3.40.50.720">
    <property type="entry name" value="NAD(P)-binding Rossmann-like Domain"/>
    <property type="match status" value="1"/>
</dbReference>
<accession>A0AAP2RBR3</accession>
<dbReference type="FunFam" id="3.40.50.720:FF:000311">
    <property type="entry name" value="Ornithine cyclodeaminase"/>
    <property type="match status" value="1"/>
</dbReference>
<feature type="binding site" evidence="3">
    <location>
        <position position="229"/>
    </location>
    <ligand>
        <name>NAD(+)</name>
        <dbReference type="ChEBI" id="CHEBI:57540"/>
    </ligand>
</feature>
<dbReference type="GO" id="GO:0006522">
    <property type="term" value="P:alanine metabolic process"/>
    <property type="evidence" value="ECO:0007669"/>
    <property type="project" value="UniProtKB-UniRule"/>
</dbReference>
<comment type="function">
    <text evidence="3">Catalyzes the NAD(+)-dependent oxidative deamination of L-alanine to pyruvate, and the reverse reaction, the reductive amination of pyruvate.</text>
</comment>
<dbReference type="PANTHER" id="PTHR13812">
    <property type="entry name" value="KETIMINE REDUCTASE MU-CRYSTALLIN"/>
    <property type="match status" value="1"/>
</dbReference>
<dbReference type="InterPro" id="IPR036291">
    <property type="entry name" value="NAD(P)-bd_dom_sf"/>
</dbReference>
<dbReference type="InterPro" id="IPR003462">
    <property type="entry name" value="ODC_Mu_crystall"/>
</dbReference>
<evidence type="ECO:0000256" key="3">
    <source>
        <dbReference type="HAMAP-Rule" id="MF_00935"/>
    </source>
</evidence>
<dbReference type="EC" id="1.4.1.1" evidence="3 4"/>
<protein>
    <recommendedName>
        <fullName evidence="3 4">Alanine dehydrogenase</fullName>
        <shortName evidence="3">AlaDH</shortName>
        <ecNumber evidence="3 4">1.4.1.1</ecNumber>
    </recommendedName>
</protein>
<dbReference type="SUPFAM" id="SSF51735">
    <property type="entry name" value="NAD(P)-binding Rossmann-fold domains"/>
    <property type="match status" value="1"/>
</dbReference>
<dbReference type="PIRSF" id="PIRSF001439">
    <property type="entry name" value="CryM"/>
    <property type="match status" value="1"/>
</dbReference>
<keyword evidence="3" id="KW-0547">Nucleotide-binding</keyword>
<comment type="catalytic activity">
    <reaction evidence="3">
        <text>L-alanine + NAD(+) + H2O = pyruvate + NH4(+) + NADH + H(+)</text>
        <dbReference type="Rhea" id="RHEA:18405"/>
        <dbReference type="ChEBI" id="CHEBI:15361"/>
        <dbReference type="ChEBI" id="CHEBI:15377"/>
        <dbReference type="ChEBI" id="CHEBI:15378"/>
        <dbReference type="ChEBI" id="CHEBI:28938"/>
        <dbReference type="ChEBI" id="CHEBI:57540"/>
        <dbReference type="ChEBI" id="CHEBI:57945"/>
        <dbReference type="ChEBI" id="CHEBI:57972"/>
        <dbReference type="EC" id="1.4.1.1"/>
    </reaction>
</comment>
<evidence type="ECO:0000256" key="4">
    <source>
        <dbReference type="NCBIfam" id="TIGR02371"/>
    </source>
</evidence>
<feature type="binding site" evidence="3">
    <location>
        <begin position="223"/>
        <end position="225"/>
    </location>
    <ligand>
        <name>NAD(+)</name>
        <dbReference type="ChEBI" id="CHEBI:57540"/>
    </ligand>
</feature>
<proteinExistence type="inferred from homology"/>
<dbReference type="Pfam" id="PF02423">
    <property type="entry name" value="OCD_Mu_crystall"/>
    <property type="match status" value="1"/>
</dbReference>
<feature type="binding site" evidence="3">
    <location>
        <begin position="137"/>
        <end position="138"/>
    </location>
    <ligand>
        <name>NAD(+)</name>
        <dbReference type="ChEBI" id="CHEBI:57540"/>
    </ligand>
</feature>
<dbReference type="Gene3D" id="3.30.1780.10">
    <property type="entry name" value="ornithine cyclodeaminase, domain 1"/>
    <property type="match status" value="1"/>
</dbReference>
<dbReference type="GO" id="GO:0000286">
    <property type="term" value="F:alanine dehydrogenase activity"/>
    <property type="evidence" value="ECO:0007669"/>
    <property type="project" value="UniProtKB-UniRule"/>
</dbReference>
<dbReference type="AlphaFoldDB" id="A0AAP2RBR3"/>
<evidence type="ECO:0000313" key="6">
    <source>
        <dbReference type="Proteomes" id="UP001320159"/>
    </source>
</evidence>
<comment type="similarity">
    <text evidence="3">Belongs to the ornithine cyclodeaminase/mu-crystallin family. Archaeal alanine dehydrogenase subfamily.</text>
</comment>
<dbReference type="Proteomes" id="UP001320159">
    <property type="component" value="Unassembled WGS sequence"/>
</dbReference>
<feature type="active site" description="Proton donor/acceptor" evidence="3">
    <location>
        <position position="67"/>
    </location>
</feature>
<evidence type="ECO:0000256" key="1">
    <source>
        <dbReference type="ARBA" id="ARBA00023002"/>
    </source>
</evidence>
<keyword evidence="6" id="KW-1185">Reference proteome</keyword>
<dbReference type="NCBIfam" id="TIGR02371">
    <property type="entry name" value="ala_DH_arch"/>
    <property type="match status" value="1"/>
</dbReference>
<dbReference type="GO" id="GO:0051287">
    <property type="term" value="F:NAD binding"/>
    <property type="evidence" value="ECO:0007669"/>
    <property type="project" value="UniProtKB-UniRule"/>
</dbReference>
<keyword evidence="2 3" id="KW-0520">NAD</keyword>
<dbReference type="InterPro" id="IPR012742">
    <property type="entry name" value="Ala_DH_archaeglobus"/>
</dbReference>
<keyword evidence="1 3" id="KW-0560">Oxidoreductase</keyword>
<dbReference type="InterPro" id="IPR028609">
    <property type="entry name" value="AlaDH_arch-typ"/>
</dbReference>
<gene>
    <name evidence="3 5" type="primary">ala</name>
    <name evidence="5" type="ORF">CUJ83_04765</name>
</gene>
<dbReference type="RefSeq" id="WP_230741138.1">
    <property type="nucleotide sequence ID" value="NZ_PGCK01000003.1"/>
</dbReference>
<name>A0AAP2RBR3_9EURY</name>
<dbReference type="HAMAP" id="MF_00935">
    <property type="entry name" value="AlaDH_arch"/>
    <property type="match status" value="1"/>
</dbReference>
<dbReference type="InterPro" id="IPR023401">
    <property type="entry name" value="ODC_N"/>
</dbReference>
<feature type="binding site" evidence="3">
    <location>
        <position position="296"/>
    </location>
    <ligand>
        <name>NAD(+)</name>
        <dbReference type="ChEBI" id="CHEBI:57540"/>
    </ligand>
</feature>
<feature type="binding site" evidence="3">
    <location>
        <position position="110"/>
    </location>
    <ligand>
        <name>NAD(+)</name>
        <dbReference type="ChEBI" id="CHEBI:57540"/>
    </ligand>
</feature>
<dbReference type="PANTHER" id="PTHR13812:SF19">
    <property type="entry name" value="KETIMINE REDUCTASE MU-CRYSTALLIN"/>
    <property type="match status" value="1"/>
</dbReference>
<organism evidence="5 6">
    <name type="scientific">Methanooceanicella nereidis</name>
    <dbReference type="NCBI Taxonomy" id="2052831"/>
    <lineage>
        <taxon>Archaea</taxon>
        <taxon>Methanobacteriati</taxon>
        <taxon>Methanobacteriota</taxon>
        <taxon>Stenosarchaea group</taxon>
        <taxon>Methanomicrobia</taxon>
        <taxon>Methanocellales</taxon>
        <taxon>Methanocellaceae</taxon>
        <taxon>Methanooceanicella</taxon>
    </lineage>
</organism>